<name>A0A6J7ANL0_9ZZZZ</name>
<sequence length="212" mass="21013">MTTSVVLALGLEALVGHRRVHPRELAGAAAVVIGVSVLLAVGRPTDRGHRAHLGVWVLLYGIAATGVALTAVRSRSRSTAAHGAFLLAIATGVCFALDAASLKALGGGDGAARVVVFAALFVVAAATGNVLVQRAFHLAPLNASLPVLTATTPVAGLVMGMVLFEERLQAGIAPRGIAVAAVLLLAGGALVAARAPTKDQPAMVGGGSTAGS</sequence>
<reference evidence="2" key="1">
    <citation type="submission" date="2020-05" db="EMBL/GenBank/DDBJ databases">
        <authorList>
            <person name="Chiriac C."/>
            <person name="Salcher M."/>
            <person name="Ghai R."/>
            <person name="Kavagutti S V."/>
        </authorList>
    </citation>
    <scope>NUCLEOTIDE SEQUENCE</scope>
</reference>
<keyword evidence="1" id="KW-1133">Transmembrane helix</keyword>
<evidence type="ECO:0000313" key="2">
    <source>
        <dbReference type="EMBL" id="CAB4834532.1"/>
    </source>
</evidence>
<protein>
    <submittedName>
        <fullName evidence="2">Unannotated protein</fullName>
    </submittedName>
</protein>
<dbReference type="PANTHER" id="PTHR40761">
    <property type="entry name" value="CONSERVED INTEGRAL MEMBRANE ALANINE VALINE AND LEUCINE RICH PROTEIN-RELATED"/>
    <property type="match status" value="1"/>
</dbReference>
<evidence type="ECO:0000256" key="1">
    <source>
        <dbReference type="SAM" id="Phobius"/>
    </source>
</evidence>
<feature type="transmembrane region" description="Helical" evidence="1">
    <location>
        <begin position="144"/>
        <end position="164"/>
    </location>
</feature>
<accession>A0A6J7ANL0</accession>
<keyword evidence="1" id="KW-0472">Membrane</keyword>
<dbReference type="EMBL" id="CAFABA010000097">
    <property type="protein sequence ID" value="CAB4834532.1"/>
    <property type="molecule type" value="Genomic_DNA"/>
</dbReference>
<dbReference type="PANTHER" id="PTHR40761:SF1">
    <property type="entry name" value="CONSERVED INTEGRAL MEMBRANE ALANINE VALINE AND LEUCINE RICH PROTEIN-RELATED"/>
    <property type="match status" value="1"/>
</dbReference>
<keyword evidence="1" id="KW-0812">Transmembrane</keyword>
<feature type="transmembrane region" description="Helical" evidence="1">
    <location>
        <begin position="176"/>
        <end position="193"/>
    </location>
</feature>
<gene>
    <name evidence="2" type="ORF">UFOPK3139_02117</name>
</gene>
<feature type="transmembrane region" description="Helical" evidence="1">
    <location>
        <begin position="25"/>
        <end position="41"/>
    </location>
</feature>
<feature type="transmembrane region" description="Helical" evidence="1">
    <location>
        <begin position="84"/>
        <end position="105"/>
    </location>
</feature>
<feature type="transmembrane region" description="Helical" evidence="1">
    <location>
        <begin position="53"/>
        <end position="72"/>
    </location>
</feature>
<feature type="transmembrane region" description="Helical" evidence="1">
    <location>
        <begin position="111"/>
        <end position="132"/>
    </location>
</feature>
<proteinExistence type="predicted"/>
<dbReference type="AlphaFoldDB" id="A0A6J7ANL0"/>
<dbReference type="NCBIfam" id="NF038012">
    <property type="entry name" value="DMT_1"/>
    <property type="match status" value="1"/>
</dbReference>
<organism evidence="2">
    <name type="scientific">freshwater metagenome</name>
    <dbReference type="NCBI Taxonomy" id="449393"/>
    <lineage>
        <taxon>unclassified sequences</taxon>
        <taxon>metagenomes</taxon>
        <taxon>ecological metagenomes</taxon>
    </lineage>
</organism>